<sequence length="1732" mass="193377">MQDDENLGRWLQAYDELRARAVEHPSLLVESLPDLHMAPPSQHDGSQRNTARSQSQCLASYQAVIAAWTPNLGFGLNLGVPGCVLEEDEEDTPKSMDAFIEDLRQRVDDAFGWSGKCLPKQAYVKRAAAQATMLLLDASSDDAKNELLLTKVFALLLGERYRSHGGVLFQYSQGAWSPAAGSISAMDLEYILYALRRAQAYFGLRSRYKPSRDFSDVCFEVRVLQALPEDALLEWQLNDIVGKRAAEKSRQRYVGSSDLCREMRKIFSEHNKAVVKNFSRWADSDLMKACWGSGFGHPSSTLQVDREFQQQGLHFLHCVMLTFDECRRDHGLAEDVLKVFVGGGKMPLRKNHEADTKYASWEFCGKNWCMNVGDVPAVPTAEERSHARRIRCCFMRSSFSNQPEEIDVQRKVFLADPEAKQFCASNHAVWSFYHDWLFPFMQKHPPSEWGQMLEFCPEGSQAAKDTKWLLQRMARATTAASPDELRDNAPQPIGGAPAESFGQAGAVGQAQRLVLETHAAISVEFFTPHLINRTAVPSNPGTASLKSKGGKKSRTDYLVDAIKEFPHLLRQVESSRRGGEAILRFQRRPLVVDRVDDALRRSCESPEDVFGSWSDWKWPETQPAEPSWDELCDGQEPERFENGSAWECRCFLHLARLREYARRGDDRRQDQLLNFLEAVERAGAIEGDHATFAQKGRQKVVAGKPLGRFFFPHASLPSLTREARAACSPDGTVEFDQPNAIVHFIVEIANEVGKLVPCMTRYKVHKQAWRAAVARYYGVDDQSAKTLLLKACFGFAFPPSEQADLGTMPLLHGLAYESALVRQAVCEVNTDVLQAMQASGRPRPETSAFAFLLFDRERLAMEHFVAKLTEIGWLLVAPVYDAVLACPAEGTLPGVQDALLQEFADDTGIYMQVKPVRQQEHQHGAWASLGARLADMLQSGPPVLEEGGIEVVPGRNMCLPSALVNLFPGSITAGLFQDCSGPLTYQQCVEVCPSLTLEPVSIDQVRALGVGKFLAHEPAAGGEAHAYGILLVHNTATIFNSNRPRAISVPHSLLWTLLDETQGLQLFKADMNLLEHKAKRRRLARQPASLQQQAGMDAELAEDADQRVMDHVAASMDLEVRQFRQEVPTLQGGPFACKLCPFRSFARKDRLLAHVIKYHAKGKLFIANSRSQAQWNLALALHEQDQALSFLRPPMYSGSLLQASASIIRDWLNPDPATRRVLESNNDIDMVMVLTATGPKCLLKTHTVNCARLHKKVYYDHTLANLLLSLALKHVGKIQTIYQELATHFVSQGCPCALMGLRNRSTRGRLLEDILSKQPVQELHAELLAQATRKGEWEVISHDATFKTLFAIIGQDKMAQREGELHALHTIVGKTGAVPGMSMQATEGRACFKRACLAILPDAARASTKWIYSDCPDSVEGATDVFPFLQGVAEDALHLVLRLEACFGEKRTAMSSEVLLLQRKFARPMPAPVYHGEAAPCGEEGRWSARKEALAKPERDLRAYSNTPYNSHQEYVDDLLDITLKFPADMSRKDCKGRSAKQILMSGAAYRHFAYLRNGNHIASQFSAAETQLSAWGTTGNEALHFQINNARRTVLQQHHEAIPPMLFSFALQKMMAHNSAAYAPTLAQRSQAELLSLLRGHLSACFFSSFGDRAIPPLTNRDKARRPARALDQAKTQRAKAVAASQRRRWGQHAAKLERRRAKRSVPGPPRIKRTVFTKRKQPRLHRTKGQ</sequence>
<organism evidence="2 3">
    <name type="scientific">Effrenium voratum</name>
    <dbReference type="NCBI Taxonomy" id="2562239"/>
    <lineage>
        <taxon>Eukaryota</taxon>
        <taxon>Sar</taxon>
        <taxon>Alveolata</taxon>
        <taxon>Dinophyceae</taxon>
        <taxon>Suessiales</taxon>
        <taxon>Symbiodiniaceae</taxon>
        <taxon>Effrenium</taxon>
    </lineage>
</organism>
<dbReference type="EMBL" id="CAUJNA010001057">
    <property type="protein sequence ID" value="CAJ1383871.1"/>
    <property type="molecule type" value="Genomic_DNA"/>
</dbReference>
<feature type="region of interest" description="Disordered" evidence="1">
    <location>
        <begin position="1659"/>
        <end position="1732"/>
    </location>
</feature>
<protein>
    <submittedName>
        <fullName evidence="2">Uncharacterized protein</fullName>
    </submittedName>
</protein>
<proteinExistence type="predicted"/>
<dbReference type="Proteomes" id="UP001178507">
    <property type="component" value="Unassembled WGS sequence"/>
</dbReference>
<comment type="caution">
    <text evidence="2">The sequence shown here is derived from an EMBL/GenBank/DDBJ whole genome shotgun (WGS) entry which is preliminary data.</text>
</comment>
<evidence type="ECO:0000256" key="1">
    <source>
        <dbReference type="SAM" id="MobiDB-lite"/>
    </source>
</evidence>
<name>A0AA36IA28_9DINO</name>
<feature type="compositionally biased region" description="Basic residues" evidence="1">
    <location>
        <begin position="1712"/>
        <end position="1732"/>
    </location>
</feature>
<reference evidence="2" key="1">
    <citation type="submission" date="2023-08" db="EMBL/GenBank/DDBJ databases">
        <authorList>
            <person name="Chen Y."/>
            <person name="Shah S."/>
            <person name="Dougan E. K."/>
            <person name="Thang M."/>
            <person name="Chan C."/>
        </authorList>
    </citation>
    <scope>NUCLEOTIDE SEQUENCE</scope>
</reference>
<keyword evidence="3" id="KW-1185">Reference proteome</keyword>
<accession>A0AA36IA28</accession>
<gene>
    <name evidence="2" type="ORF">EVOR1521_LOCUS10858</name>
</gene>
<evidence type="ECO:0000313" key="3">
    <source>
        <dbReference type="Proteomes" id="UP001178507"/>
    </source>
</evidence>
<evidence type="ECO:0000313" key="2">
    <source>
        <dbReference type="EMBL" id="CAJ1383871.1"/>
    </source>
</evidence>